<accession>A0A0H2TL08</accession>
<dbReference type="VEuPathDB" id="FungiDB:MAPG_03796"/>
<feature type="compositionally biased region" description="Basic residues" evidence="1">
    <location>
        <begin position="36"/>
        <end position="49"/>
    </location>
</feature>
<sequence length="271" mass="28996">MESTLRVFDIQEKETGEAKAPSFPQIRSTTSGFPEHKKRTRVSAFKKQRQASGGENGGTAGEPRRNAPASVMSQSPGLPVSAGAGAASKPSLDSEKRTIDRENRQRLAAMSSAEIADAQADLLSSLDPNVLQMLLRRANLDEKPPGPDPFAMDNESSAAPAATKTAEPGDDAHPTKTQTEGAEGKTAEPQAPKKTVSFAATVEDEVPEPPPPPPQQQQKPDEAQSQQQEPPRTTTSTSTTHFPHATGPPELDPSDPDFLESLRQKYFPNLA</sequence>
<dbReference type="PANTHER" id="PTHR47605:SF2">
    <property type="entry name" value="TRANSCRIPTIONAL ELONGATION REGULATOR MINIYO"/>
    <property type="match status" value="1"/>
</dbReference>
<feature type="non-terminal residue" evidence="3">
    <location>
        <position position="271"/>
    </location>
</feature>
<protein>
    <recommendedName>
        <fullName evidence="2">RPAP1 N-terminal domain-containing protein</fullName>
    </recommendedName>
</protein>
<proteinExistence type="predicted"/>
<gene>
    <name evidence="3" type="ORF">MAPG_03796</name>
</gene>
<evidence type="ECO:0000313" key="3">
    <source>
        <dbReference type="EMBL" id="KLU84760.1"/>
    </source>
</evidence>
<dbReference type="InterPro" id="IPR013930">
    <property type="entry name" value="RPAP1_N"/>
</dbReference>
<feature type="domain" description="RPAP1 N-terminal" evidence="2">
    <location>
        <begin position="98"/>
        <end position="142"/>
    </location>
</feature>
<evidence type="ECO:0000259" key="2">
    <source>
        <dbReference type="Pfam" id="PF08621"/>
    </source>
</evidence>
<feature type="compositionally biased region" description="Basic and acidic residues" evidence="1">
    <location>
        <begin position="92"/>
        <end position="105"/>
    </location>
</feature>
<feature type="region of interest" description="Disordered" evidence="1">
    <location>
        <begin position="137"/>
        <end position="271"/>
    </location>
</feature>
<dbReference type="InterPro" id="IPR055326">
    <property type="entry name" value="MINIYO"/>
</dbReference>
<dbReference type="EMBL" id="GL876968">
    <property type="protein sequence ID" value="KLU84760.1"/>
    <property type="molecule type" value="Genomic_DNA"/>
</dbReference>
<feature type="region of interest" description="Disordered" evidence="1">
    <location>
        <begin position="1"/>
        <end position="105"/>
    </location>
</feature>
<dbReference type="AlphaFoldDB" id="A0A0H2TL08"/>
<feature type="compositionally biased region" description="Low complexity" evidence="1">
    <location>
        <begin position="223"/>
        <end position="240"/>
    </location>
</feature>
<organism evidence="3">
    <name type="scientific">Magnaporthiopsis poae (strain ATCC 64411 / 73-15)</name>
    <name type="common">Kentucky bluegrass fungus</name>
    <name type="synonym">Magnaporthe poae</name>
    <dbReference type="NCBI Taxonomy" id="644358"/>
    <lineage>
        <taxon>Eukaryota</taxon>
        <taxon>Fungi</taxon>
        <taxon>Dikarya</taxon>
        <taxon>Ascomycota</taxon>
        <taxon>Pezizomycotina</taxon>
        <taxon>Sordariomycetes</taxon>
        <taxon>Sordariomycetidae</taxon>
        <taxon>Magnaporthales</taxon>
        <taxon>Magnaporthaceae</taxon>
        <taxon>Magnaporthiopsis</taxon>
    </lineage>
</organism>
<reference evidence="3" key="2">
    <citation type="submission" date="2011-03" db="EMBL/GenBank/DDBJ databases">
        <title>Annotation of Magnaporthe poae ATCC 64411.</title>
        <authorList>
            <person name="Ma L.-J."/>
            <person name="Dead R."/>
            <person name="Young S.K."/>
            <person name="Zeng Q."/>
            <person name="Gargeya S."/>
            <person name="Fitzgerald M."/>
            <person name="Haas B."/>
            <person name="Abouelleil A."/>
            <person name="Alvarado L."/>
            <person name="Arachchi H.M."/>
            <person name="Berlin A."/>
            <person name="Brown A."/>
            <person name="Chapman S.B."/>
            <person name="Chen Z."/>
            <person name="Dunbar C."/>
            <person name="Freedman E."/>
            <person name="Gearin G."/>
            <person name="Gellesch M."/>
            <person name="Goldberg J."/>
            <person name="Griggs A."/>
            <person name="Gujja S."/>
            <person name="Heiman D."/>
            <person name="Howarth C."/>
            <person name="Larson L."/>
            <person name="Lui A."/>
            <person name="MacDonald P.J.P."/>
            <person name="Mehta T."/>
            <person name="Montmayeur A."/>
            <person name="Murphy C."/>
            <person name="Neiman D."/>
            <person name="Pearson M."/>
            <person name="Priest M."/>
            <person name="Roberts A."/>
            <person name="Saif S."/>
            <person name="Shea T."/>
            <person name="Shenoy N."/>
            <person name="Sisk P."/>
            <person name="Stolte C."/>
            <person name="Sykes S."/>
            <person name="Yandava C."/>
            <person name="Wortman J."/>
            <person name="Nusbaum C."/>
            <person name="Birren B."/>
        </authorList>
    </citation>
    <scope>NUCLEOTIDE SEQUENCE</scope>
    <source>
        <strain evidence="3">ATCC 64411</strain>
    </source>
</reference>
<dbReference type="OrthoDB" id="348201at2759"/>
<name>A0A0H2TL08_MAGP6</name>
<dbReference type="Pfam" id="PF08621">
    <property type="entry name" value="RPAP1_N"/>
    <property type="match status" value="1"/>
</dbReference>
<reference evidence="3" key="1">
    <citation type="submission" date="2010-05" db="EMBL/GenBank/DDBJ databases">
        <title>The Genome Sequence of Magnaporthe poae strain ATCC 64411.</title>
        <authorList>
            <consortium name="The Broad Institute Genome Sequencing Platform"/>
            <consortium name="Broad Institute Genome Sequencing Center for Infectious Disease"/>
            <person name="Ma L.-J."/>
            <person name="Dead R."/>
            <person name="Young S."/>
            <person name="Zeng Q."/>
            <person name="Koehrsen M."/>
            <person name="Alvarado L."/>
            <person name="Berlin A."/>
            <person name="Chapman S.B."/>
            <person name="Chen Z."/>
            <person name="Freedman E."/>
            <person name="Gellesch M."/>
            <person name="Goldberg J."/>
            <person name="Griggs A."/>
            <person name="Gujja S."/>
            <person name="Heilman E.R."/>
            <person name="Heiman D."/>
            <person name="Hepburn T."/>
            <person name="Howarth C."/>
            <person name="Jen D."/>
            <person name="Larson L."/>
            <person name="Mehta T."/>
            <person name="Neiman D."/>
            <person name="Pearson M."/>
            <person name="Roberts A."/>
            <person name="Saif S."/>
            <person name="Shea T."/>
            <person name="Shenoy N."/>
            <person name="Sisk P."/>
            <person name="Stolte C."/>
            <person name="Sykes S."/>
            <person name="Walk T."/>
            <person name="White J."/>
            <person name="Yandava C."/>
            <person name="Haas B."/>
            <person name="Nusbaum C."/>
            <person name="Birren B."/>
        </authorList>
    </citation>
    <scope>NUCLEOTIDE SEQUENCE</scope>
    <source>
        <strain evidence="3">ATCC 64411</strain>
    </source>
</reference>
<evidence type="ECO:0000256" key="1">
    <source>
        <dbReference type="SAM" id="MobiDB-lite"/>
    </source>
</evidence>
<dbReference type="PANTHER" id="PTHR47605">
    <property type="entry name" value="TRANSCRIPTIONAL ELONGATION REGULATOR MINIYO"/>
    <property type="match status" value="1"/>
</dbReference>